<dbReference type="PANTHER" id="PTHR46128:SF356">
    <property type="entry name" value="PENTACOTRIPEPTIDE-REPEAT REGION OF PRORP DOMAIN-CONTAINING PROTEIN"/>
    <property type="match status" value="1"/>
</dbReference>
<evidence type="ECO:0000256" key="1">
    <source>
        <dbReference type="ARBA" id="ARBA00007626"/>
    </source>
</evidence>
<dbReference type="Pfam" id="PF01535">
    <property type="entry name" value="PPR"/>
    <property type="match status" value="2"/>
</dbReference>
<feature type="repeat" description="PPR" evidence="4">
    <location>
        <begin position="397"/>
        <end position="431"/>
    </location>
</feature>
<feature type="repeat" description="PPR" evidence="4">
    <location>
        <begin position="326"/>
        <end position="361"/>
    </location>
</feature>
<evidence type="ECO:0000313" key="6">
    <source>
        <dbReference type="EMBL" id="KAJ4818553.1"/>
    </source>
</evidence>
<feature type="repeat" description="PPR" evidence="4">
    <location>
        <begin position="256"/>
        <end position="290"/>
    </location>
</feature>
<feature type="compositionally biased region" description="Basic residues" evidence="5">
    <location>
        <begin position="30"/>
        <end position="39"/>
    </location>
</feature>
<organism evidence="6 7">
    <name type="scientific">Rhynchospora pubera</name>
    <dbReference type="NCBI Taxonomy" id="906938"/>
    <lineage>
        <taxon>Eukaryota</taxon>
        <taxon>Viridiplantae</taxon>
        <taxon>Streptophyta</taxon>
        <taxon>Embryophyta</taxon>
        <taxon>Tracheophyta</taxon>
        <taxon>Spermatophyta</taxon>
        <taxon>Magnoliopsida</taxon>
        <taxon>Liliopsida</taxon>
        <taxon>Poales</taxon>
        <taxon>Cyperaceae</taxon>
        <taxon>Cyperoideae</taxon>
        <taxon>Rhynchosporeae</taxon>
        <taxon>Rhynchospora</taxon>
    </lineage>
</organism>
<dbReference type="Pfam" id="PF13041">
    <property type="entry name" value="PPR_2"/>
    <property type="match status" value="3"/>
</dbReference>
<dbReference type="InterPro" id="IPR050872">
    <property type="entry name" value="PPR_P_subfamily"/>
</dbReference>
<evidence type="ECO:0000256" key="2">
    <source>
        <dbReference type="ARBA" id="ARBA00022737"/>
    </source>
</evidence>
<dbReference type="EMBL" id="JAMFTS010000001">
    <property type="protein sequence ID" value="KAJ4818553.1"/>
    <property type="molecule type" value="Genomic_DNA"/>
</dbReference>
<protein>
    <submittedName>
        <fullName evidence="6">Pentatricopeptide repeat-containing protein</fullName>
    </submittedName>
</protein>
<gene>
    <name evidence="6" type="ORF">LUZ62_031119</name>
</gene>
<sequence>MSSRSSSKLITRHKLKFQPPSHSPFPNQQRKTKHPKRQPKPPSIASHQFLSHLKSIPDPIVALSHLLSSPPSLLDYPSCSSLIYRLSRGPGFVPILLPFLSYIHSQRVPLKEPLFSTLINNLGKLGLPDIAVRVFESISSFNVAVNCPSKMSLNFLINALVENGRVDHARNVLDSCPKLGIRSNVVSYNIIIKGYCKSGDLDGARQVLDEMVERRNIRPSVVTFNILIGHVCKENGVGSAIKLKDEMLLRWRVVPNAVTFALLMKGLCEEGKYGAARRLMFDMEFQNCKTSLVNYGVLINDCAKRGDSKGIEELLSEMKKRRVKPDDAIYNIIISFTCREGRVHEAYRIILEMQIKGGCDPSAATYRSLLDGCCMFNEFDLGFRVLNAMLASSHVPRSESFVCLIKGLCENAKLDEACVVLDEMVKRGNICTDLETWNALVETNFCQLR</sequence>
<evidence type="ECO:0000256" key="3">
    <source>
        <dbReference type="ARBA" id="ARBA00022946"/>
    </source>
</evidence>
<comment type="caution">
    <text evidence="6">The sequence shown here is derived from an EMBL/GenBank/DDBJ whole genome shotgun (WGS) entry which is preliminary data.</text>
</comment>
<feature type="region of interest" description="Disordered" evidence="5">
    <location>
        <begin position="1"/>
        <end position="44"/>
    </location>
</feature>
<accession>A0AAV8HUG6</accession>
<dbReference type="Pfam" id="PF12854">
    <property type="entry name" value="PPR_1"/>
    <property type="match status" value="1"/>
</dbReference>
<dbReference type="Proteomes" id="UP001140206">
    <property type="component" value="Chromosome 1"/>
</dbReference>
<dbReference type="AlphaFoldDB" id="A0AAV8HUG6"/>
<comment type="similarity">
    <text evidence="1">Belongs to the PPR family. P subfamily.</text>
</comment>
<feature type="repeat" description="PPR" evidence="4">
    <location>
        <begin position="362"/>
        <end position="396"/>
    </location>
</feature>
<dbReference type="NCBIfam" id="TIGR00756">
    <property type="entry name" value="PPR"/>
    <property type="match status" value="6"/>
</dbReference>
<dbReference type="PANTHER" id="PTHR46128">
    <property type="entry name" value="MITOCHONDRIAL GROUP I INTRON SPLICING FACTOR CCM1"/>
    <property type="match status" value="1"/>
</dbReference>
<dbReference type="InterPro" id="IPR002885">
    <property type="entry name" value="PPR_rpt"/>
</dbReference>
<reference evidence="6" key="1">
    <citation type="submission" date="2022-08" db="EMBL/GenBank/DDBJ databases">
        <authorList>
            <person name="Marques A."/>
        </authorList>
    </citation>
    <scope>NUCLEOTIDE SEQUENCE</scope>
    <source>
        <strain evidence="6">RhyPub2mFocal</strain>
        <tissue evidence="6">Leaves</tissue>
    </source>
</reference>
<keyword evidence="3" id="KW-0809">Transit peptide</keyword>
<proteinExistence type="inferred from homology"/>
<dbReference type="Gene3D" id="1.25.40.10">
    <property type="entry name" value="Tetratricopeptide repeat domain"/>
    <property type="match status" value="3"/>
</dbReference>
<evidence type="ECO:0000256" key="4">
    <source>
        <dbReference type="PROSITE-ProRule" id="PRU00708"/>
    </source>
</evidence>
<dbReference type="PROSITE" id="PS51375">
    <property type="entry name" value="PPR"/>
    <property type="match status" value="6"/>
</dbReference>
<name>A0AAV8HUG6_9POAL</name>
<feature type="repeat" description="PPR" evidence="4">
    <location>
        <begin position="184"/>
        <end position="219"/>
    </location>
</feature>
<feature type="repeat" description="PPR" evidence="4">
    <location>
        <begin position="291"/>
        <end position="325"/>
    </location>
</feature>
<dbReference type="InterPro" id="IPR011990">
    <property type="entry name" value="TPR-like_helical_dom_sf"/>
</dbReference>
<keyword evidence="2" id="KW-0677">Repeat</keyword>
<evidence type="ECO:0000256" key="5">
    <source>
        <dbReference type="SAM" id="MobiDB-lite"/>
    </source>
</evidence>
<keyword evidence="7" id="KW-1185">Reference proteome</keyword>
<evidence type="ECO:0000313" key="7">
    <source>
        <dbReference type="Proteomes" id="UP001140206"/>
    </source>
</evidence>